<evidence type="ECO:0000256" key="1">
    <source>
        <dbReference type="ARBA" id="ARBA00004114"/>
    </source>
</evidence>
<name>I7MJY7_TETTS</name>
<dbReference type="PANTHER" id="PTHR11588">
    <property type="entry name" value="TUBULIN"/>
    <property type="match status" value="1"/>
</dbReference>
<evidence type="ECO:0000256" key="7">
    <source>
        <dbReference type="ARBA" id="ARBA00022741"/>
    </source>
</evidence>
<dbReference type="PRINTS" id="PR01161">
    <property type="entry name" value="TUBULIN"/>
</dbReference>
<dbReference type="GeneID" id="7846766"/>
<dbReference type="Gene3D" id="3.40.50.1440">
    <property type="entry name" value="Tubulin/FtsZ, GTPase domain"/>
    <property type="match status" value="1"/>
</dbReference>
<dbReference type="RefSeq" id="XP_001017563.1">
    <property type="nucleotide sequence ID" value="XM_001017563.3"/>
</dbReference>
<keyword evidence="9 14" id="KW-0342">GTP-binding</keyword>
<evidence type="ECO:0000256" key="9">
    <source>
        <dbReference type="ARBA" id="ARBA00023134"/>
    </source>
</evidence>
<dbReference type="GO" id="GO:0005634">
    <property type="term" value="C:nucleus"/>
    <property type="evidence" value="ECO:0007669"/>
    <property type="project" value="UniProtKB-SubCell"/>
</dbReference>
<dbReference type="eggNOG" id="KOG1374">
    <property type="taxonomic scope" value="Eukaryota"/>
</dbReference>
<dbReference type="InParanoid" id="I7MJY7"/>
<dbReference type="SUPFAM" id="SSF52490">
    <property type="entry name" value="Tubulin nucleotide-binding domain-like"/>
    <property type="match status" value="1"/>
</dbReference>
<evidence type="ECO:0000256" key="8">
    <source>
        <dbReference type="ARBA" id="ARBA00022794"/>
    </source>
</evidence>
<dbReference type="STRING" id="312017.I7MJY7"/>
<dbReference type="InterPro" id="IPR003008">
    <property type="entry name" value="Tubulin_FtsZ_GTPase"/>
</dbReference>
<organism evidence="16 17">
    <name type="scientific">Tetrahymena thermophila (strain SB210)</name>
    <dbReference type="NCBI Taxonomy" id="312017"/>
    <lineage>
        <taxon>Eukaryota</taxon>
        <taxon>Sar</taxon>
        <taxon>Alveolata</taxon>
        <taxon>Ciliophora</taxon>
        <taxon>Intramacronucleata</taxon>
        <taxon>Oligohymenophorea</taxon>
        <taxon>Hymenostomatida</taxon>
        <taxon>Tetrahymenina</taxon>
        <taxon>Tetrahymenidae</taxon>
        <taxon>Tetrahymena</taxon>
    </lineage>
</organism>
<dbReference type="InterPro" id="IPR017975">
    <property type="entry name" value="Tubulin_CS"/>
</dbReference>
<keyword evidence="6 14" id="KW-0493">Microtubule</keyword>
<evidence type="ECO:0000256" key="14">
    <source>
        <dbReference type="RuleBase" id="RU000352"/>
    </source>
</evidence>
<dbReference type="OrthoDB" id="10250004at2759"/>
<keyword evidence="7 14" id="KW-0547">Nucleotide-binding</keyword>
<dbReference type="GO" id="GO:0005525">
    <property type="term" value="F:GTP binding"/>
    <property type="evidence" value="ECO:0007669"/>
    <property type="project" value="UniProtKB-UniRule"/>
</dbReference>
<dbReference type="FunCoup" id="I7MJY7">
    <property type="interactions" value="16"/>
</dbReference>
<evidence type="ECO:0000259" key="15">
    <source>
        <dbReference type="SMART" id="SM00864"/>
    </source>
</evidence>
<accession>I7MJY7</accession>
<dbReference type="SUPFAM" id="SSF55307">
    <property type="entry name" value="Tubulin C-terminal domain-like"/>
    <property type="match status" value="1"/>
</dbReference>
<dbReference type="InterPro" id="IPR036525">
    <property type="entry name" value="Tubulin/FtsZ_GTPase_sf"/>
</dbReference>
<reference evidence="17" key="1">
    <citation type="journal article" date="2006" name="PLoS Biol.">
        <title>Macronuclear genome sequence of the ciliate Tetrahymena thermophila, a model eukaryote.</title>
        <authorList>
            <person name="Eisen J.A."/>
            <person name="Coyne R.S."/>
            <person name="Wu M."/>
            <person name="Wu D."/>
            <person name="Thiagarajan M."/>
            <person name="Wortman J.R."/>
            <person name="Badger J.H."/>
            <person name="Ren Q."/>
            <person name="Amedeo P."/>
            <person name="Jones K.M."/>
            <person name="Tallon L.J."/>
            <person name="Delcher A.L."/>
            <person name="Salzberg S.L."/>
            <person name="Silva J.C."/>
            <person name="Haas B.J."/>
            <person name="Majoros W.H."/>
            <person name="Farzad M."/>
            <person name="Carlton J.M."/>
            <person name="Smith R.K. Jr."/>
            <person name="Garg J."/>
            <person name="Pearlman R.E."/>
            <person name="Karrer K.M."/>
            <person name="Sun L."/>
            <person name="Manning G."/>
            <person name="Elde N.C."/>
            <person name="Turkewitz A.P."/>
            <person name="Asai D.J."/>
            <person name="Wilkes D.E."/>
            <person name="Wang Y."/>
            <person name="Cai H."/>
            <person name="Collins K."/>
            <person name="Stewart B.A."/>
            <person name="Lee S.R."/>
            <person name="Wilamowska K."/>
            <person name="Weinberg Z."/>
            <person name="Ruzzo W.L."/>
            <person name="Wloga D."/>
            <person name="Gaertig J."/>
            <person name="Frankel J."/>
            <person name="Tsao C.-C."/>
            <person name="Gorovsky M.A."/>
            <person name="Keeling P.J."/>
            <person name="Waller R.F."/>
            <person name="Patron N.J."/>
            <person name="Cherry J.M."/>
            <person name="Stover N.A."/>
            <person name="Krieger C.J."/>
            <person name="del Toro C."/>
            <person name="Ryder H.F."/>
            <person name="Williamson S.C."/>
            <person name="Barbeau R.A."/>
            <person name="Hamilton E.P."/>
            <person name="Orias E."/>
        </authorList>
    </citation>
    <scope>NUCLEOTIDE SEQUENCE [LARGE SCALE GENOMIC DNA]</scope>
    <source>
        <strain evidence="17">SB210</strain>
    </source>
</reference>
<dbReference type="KEGG" id="tet:TTHERM_00335970"/>
<evidence type="ECO:0000313" key="16">
    <source>
        <dbReference type="EMBL" id="EAR97318.1"/>
    </source>
</evidence>
<evidence type="ECO:0000256" key="13">
    <source>
        <dbReference type="ARBA" id="ARBA00046149"/>
    </source>
</evidence>
<evidence type="ECO:0000256" key="10">
    <source>
        <dbReference type="ARBA" id="ARBA00023242"/>
    </source>
</evidence>
<dbReference type="CDD" id="cd02189">
    <property type="entry name" value="delta_zeta_tubulin-like"/>
    <property type="match status" value="1"/>
</dbReference>
<keyword evidence="8" id="KW-0970">Cilium biogenesis/degradation</keyword>
<dbReference type="AlphaFoldDB" id="I7MJY7"/>
<keyword evidence="10" id="KW-0539">Nucleus</keyword>
<keyword evidence="17" id="KW-1185">Reference proteome</keyword>
<dbReference type="InterPro" id="IPR008280">
    <property type="entry name" value="Tub_FtsZ_C"/>
</dbReference>
<dbReference type="GO" id="GO:0005200">
    <property type="term" value="F:structural constituent of cytoskeleton"/>
    <property type="evidence" value="ECO:0007669"/>
    <property type="project" value="InterPro"/>
</dbReference>
<comment type="similarity">
    <text evidence="4 14">Belongs to the tubulin family.</text>
</comment>
<evidence type="ECO:0000256" key="6">
    <source>
        <dbReference type="ARBA" id="ARBA00022701"/>
    </source>
</evidence>
<evidence type="ECO:0000256" key="3">
    <source>
        <dbReference type="ARBA" id="ARBA00004138"/>
    </source>
</evidence>
<dbReference type="OMA" id="ACHPEYK"/>
<gene>
    <name evidence="16" type="ORF">TTHERM_00335970</name>
</gene>
<evidence type="ECO:0000256" key="11">
    <source>
        <dbReference type="ARBA" id="ARBA00023273"/>
    </source>
</evidence>
<dbReference type="GO" id="GO:0030030">
    <property type="term" value="P:cell projection organization"/>
    <property type="evidence" value="ECO:0007669"/>
    <property type="project" value="UniProtKB-KW"/>
</dbReference>
<dbReference type="PROSITE" id="PS00227">
    <property type="entry name" value="TUBULIN"/>
    <property type="match status" value="1"/>
</dbReference>
<dbReference type="InterPro" id="IPR000217">
    <property type="entry name" value="Tubulin"/>
</dbReference>
<dbReference type="Pfam" id="PF00091">
    <property type="entry name" value="Tubulin"/>
    <property type="match status" value="1"/>
</dbReference>
<dbReference type="PRINTS" id="PR01224">
    <property type="entry name" value="DELTATUBULIN"/>
</dbReference>
<keyword evidence="11" id="KW-0966">Cell projection</keyword>
<dbReference type="GO" id="GO:0007017">
    <property type="term" value="P:microtubule-based process"/>
    <property type="evidence" value="ECO:0007669"/>
    <property type="project" value="InterPro"/>
</dbReference>
<dbReference type="Proteomes" id="UP000009168">
    <property type="component" value="Unassembled WGS sequence"/>
</dbReference>
<dbReference type="HOGENOM" id="CLU_015718_1_0_1"/>
<evidence type="ECO:0000256" key="12">
    <source>
        <dbReference type="ARBA" id="ARBA00030594"/>
    </source>
</evidence>
<evidence type="ECO:0000313" key="17">
    <source>
        <dbReference type="Proteomes" id="UP000009168"/>
    </source>
</evidence>
<dbReference type="GO" id="GO:0005874">
    <property type="term" value="C:microtubule"/>
    <property type="evidence" value="ECO:0007669"/>
    <property type="project" value="UniProtKB-KW"/>
</dbReference>
<comment type="function">
    <text evidence="13">Acts as a positive regulator of hedgehog signaling and regulates ciliary function.</text>
</comment>
<feature type="domain" description="Tubulin/FtsZ GTPase" evidence="15">
    <location>
        <begin position="39"/>
        <end position="240"/>
    </location>
</feature>
<proteinExistence type="inferred from homology"/>
<dbReference type="InterPro" id="IPR002967">
    <property type="entry name" value="Delta_tubulin"/>
</dbReference>
<dbReference type="SMART" id="SM00864">
    <property type="entry name" value="Tubulin"/>
    <property type="match status" value="1"/>
</dbReference>
<dbReference type="EMBL" id="GG662666">
    <property type="protein sequence ID" value="EAR97318.1"/>
    <property type="molecule type" value="Genomic_DNA"/>
</dbReference>
<dbReference type="GO" id="GO:0005814">
    <property type="term" value="C:centriole"/>
    <property type="evidence" value="ECO:0007669"/>
    <property type="project" value="UniProtKB-SubCell"/>
</dbReference>
<evidence type="ECO:0000256" key="4">
    <source>
        <dbReference type="ARBA" id="ARBA00009636"/>
    </source>
</evidence>
<comment type="subcellular location">
    <subcellularLocation>
        <location evidence="3">Cell projection</location>
        <location evidence="3">Cilium</location>
    </subcellularLocation>
    <subcellularLocation>
        <location evidence="1">Cytoplasm</location>
        <location evidence="1">Cytoskeleton</location>
        <location evidence="1">Microtubule organizing center</location>
        <location evidence="1">Centrosome</location>
        <location evidence="1">Centriole</location>
    </subcellularLocation>
    <subcellularLocation>
        <location evidence="2">Nucleus</location>
    </subcellularLocation>
</comment>
<evidence type="ECO:0000256" key="5">
    <source>
        <dbReference type="ARBA" id="ARBA00014184"/>
    </source>
</evidence>
<evidence type="ECO:0000256" key="2">
    <source>
        <dbReference type="ARBA" id="ARBA00004123"/>
    </source>
</evidence>
<protein>
    <recommendedName>
        <fullName evidence="5">Tubulin delta chain</fullName>
    </recommendedName>
    <alternativeName>
        <fullName evidence="12">Delta-tubulin</fullName>
    </alternativeName>
</protein>
<sequence length="441" mass="50875">MSIVCVQLGQCGNQLGNSFYDFLINECQNSSPAAQATLLDTFFYQKEEKSGVKNYAKSLLIDMEPKVVQSCLNSHQNDVWEFDPTNCFTQQEGSGNNWAYGYNVHGLKCRDKILQTFQKLLEQIDFCEGIFLLQSLAGGTGSGLGSFILEMINDEYPELNKMNVCVAPHLTGEVILQSYNCVLTITSLYQNTDGIILVENDKIEEICNKLLNLKRPSLNEMNRVIAHQLSSVLFPVLPESQKNSSGQQQQVNYFSSLQNNFRYFNDIYDLLLTDPRYKILSIRNVPQMPDASKSFQNDQWSALEKRIFQMQISNSMESNINWSKKIDSGIRSLGNILIGRGIDVQKQKFEMFAEPLIYKNQRVNYRYYKDSHQFNNNEKSISMISNSQFCVEPLQTISNRAHQMYREKAYLYQYEKYGISQEEFFQSLAIFDQILFNYQSI</sequence>
<dbReference type="GO" id="GO:0005929">
    <property type="term" value="C:cilium"/>
    <property type="evidence" value="ECO:0007669"/>
    <property type="project" value="UniProtKB-SubCell"/>
</dbReference>